<proteinExistence type="predicted"/>
<keyword evidence="4" id="KW-0597">Phosphoprotein</keyword>
<dbReference type="CDD" id="cd06225">
    <property type="entry name" value="HAMP"/>
    <property type="match status" value="1"/>
</dbReference>
<dbReference type="InterPro" id="IPR003660">
    <property type="entry name" value="HAMP_dom"/>
</dbReference>
<dbReference type="SUPFAM" id="SSF158472">
    <property type="entry name" value="HAMP domain-like"/>
    <property type="match status" value="1"/>
</dbReference>
<feature type="transmembrane region" description="Helical" evidence="12">
    <location>
        <begin position="194"/>
        <end position="213"/>
    </location>
</feature>
<evidence type="ECO:0000259" key="14">
    <source>
        <dbReference type="PROSITE" id="PS50885"/>
    </source>
</evidence>
<dbReference type="GeneID" id="84894440"/>
<feature type="transmembrane region" description="Helical" evidence="12">
    <location>
        <begin position="38"/>
        <end position="63"/>
    </location>
</feature>
<keyword evidence="10 12" id="KW-0472">Membrane</keyword>
<gene>
    <name evidence="15" type="primary">mprB</name>
    <name evidence="15" type="ORF">LC603019_00455</name>
</gene>
<dbReference type="CDD" id="cd00082">
    <property type="entry name" value="HisKA"/>
    <property type="match status" value="1"/>
</dbReference>
<dbReference type="PANTHER" id="PTHR45436">
    <property type="entry name" value="SENSOR HISTIDINE KINASE YKOH"/>
    <property type="match status" value="1"/>
</dbReference>
<dbReference type="AlphaFoldDB" id="A0A5E3ZXA2"/>
<evidence type="ECO:0000256" key="11">
    <source>
        <dbReference type="SAM" id="MobiDB-lite"/>
    </source>
</evidence>
<evidence type="ECO:0000256" key="2">
    <source>
        <dbReference type="ARBA" id="ARBA00004236"/>
    </source>
</evidence>
<evidence type="ECO:0000256" key="3">
    <source>
        <dbReference type="ARBA" id="ARBA00012438"/>
    </source>
</evidence>
<name>A0A5E3ZXA2_9ACTN</name>
<keyword evidence="9" id="KW-0902">Two-component regulatory system</keyword>
<dbReference type="GO" id="GO:0000155">
    <property type="term" value="F:phosphorelay sensor kinase activity"/>
    <property type="evidence" value="ECO:0007669"/>
    <property type="project" value="InterPro"/>
</dbReference>
<dbReference type="Pfam" id="PF02518">
    <property type="entry name" value="HATPase_c"/>
    <property type="match status" value="1"/>
</dbReference>
<dbReference type="SMART" id="SM00304">
    <property type="entry name" value="HAMP"/>
    <property type="match status" value="1"/>
</dbReference>
<accession>A0A5E3ZXA2</accession>
<dbReference type="SMART" id="SM00387">
    <property type="entry name" value="HATPase_c"/>
    <property type="match status" value="1"/>
</dbReference>
<reference evidence="15 16" key="1">
    <citation type="submission" date="2019-04" db="EMBL/GenBank/DDBJ databases">
        <authorList>
            <person name="Seth-Smith MB H."/>
            <person name="Seth-Smith H."/>
        </authorList>
    </citation>
    <scope>NUCLEOTIDE SEQUENCE [LARGE SCALE GENOMIC DNA]</scope>
    <source>
        <strain evidence="15">USB-603019</strain>
    </source>
</reference>
<dbReference type="RefSeq" id="WP_082346527.1">
    <property type="nucleotide sequence ID" value="NZ_CAJPTR010000015.1"/>
</dbReference>
<dbReference type="SMART" id="SM00388">
    <property type="entry name" value="HisKA"/>
    <property type="match status" value="1"/>
</dbReference>
<comment type="subcellular location">
    <subcellularLocation>
        <location evidence="2">Cell membrane</location>
    </subcellularLocation>
</comment>
<feature type="domain" description="HAMP" evidence="14">
    <location>
        <begin position="215"/>
        <end position="267"/>
    </location>
</feature>
<dbReference type="SUPFAM" id="SSF55874">
    <property type="entry name" value="ATPase domain of HSP90 chaperone/DNA topoisomerase II/histidine kinase"/>
    <property type="match status" value="1"/>
</dbReference>
<dbReference type="Proteomes" id="UP000324288">
    <property type="component" value="Chromosome"/>
</dbReference>
<keyword evidence="7 15" id="KW-0418">Kinase</keyword>
<keyword evidence="6 12" id="KW-0812">Transmembrane</keyword>
<dbReference type="SUPFAM" id="SSF47384">
    <property type="entry name" value="Homodimeric domain of signal transducing histidine kinase"/>
    <property type="match status" value="1"/>
</dbReference>
<dbReference type="EMBL" id="LR584267">
    <property type="protein sequence ID" value="VHO00075.1"/>
    <property type="molecule type" value="Genomic_DNA"/>
</dbReference>
<protein>
    <recommendedName>
        <fullName evidence="3">histidine kinase</fullName>
        <ecNumber evidence="3">2.7.13.3</ecNumber>
    </recommendedName>
</protein>
<dbReference type="PANTHER" id="PTHR45436:SF5">
    <property type="entry name" value="SENSOR HISTIDINE KINASE TRCS"/>
    <property type="match status" value="1"/>
</dbReference>
<dbReference type="PROSITE" id="PS50109">
    <property type="entry name" value="HIS_KIN"/>
    <property type="match status" value="1"/>
</dbReference>
<evidence type="ECO:0000256" key="9">
    <source>
        <dbReference type="ARBA" id="ARBA00023012"/>
    </source>
</evidence>
<comment type="catalytic activity">
    <reaction evidence="1">
        <text>ATP + protein L-histidine = ADP + protein N-phospho-L-histidine.</text>
        <dbReference type="EC" id="2.7.13.3"/>
    </reaction>
</comment>
<sequence length="503" mass="55881">MSSKERSTWRKRQIDRAVSAQRTKGDKPPLVFRIKMSWIIALLSAAMVFVAIVGTSFMGYWVASSSLLRSAELTLEDQATELLAEQSFIESLEHDGASGDLNTSRLRNPGLYFMVVRPQTDKNEHDALEIRRGSDHIALAQSDLDVVSGKATFSQREEHNRLILTTDTGINNWTLVLVQDLSALRTMTNHMASVFAIMASVGTLLAMLSGWAVSRTSLVPVQLLIDGTERIARTDNLTPLPVYGSDELARLTESFNKMLKSLQESRIRQSQLVADAGHELKTPLTSMRTNMELLMMASKNPAGTISQEDIADLEHDVMSQLEELTNLVTDLVDLAREDSHYSVVEPIDLCELLDGVIDRVQRRRLDINFRFHLIDWYLRGDQRGLSRAFLNVLDNAAKWSPQGGTVTMVMQQVDDELVEVTVDDEGPGIPPEERELVFERFYRAVESRAMPGSGLGLAIVKQVMELHGGSVRAEASPSGGTRMVLELPGGPRLHAGLDQTDEL</sequence>
<dbReference type="InterPro" id="IPR003594">
    <property type="entry name" value="HATPase_dom"/>
</dbReference>
<evidence type="ECO:0000256" key="4">
    <source>
        <dbReference type="ARBA" id="ARBA00022553"/>
    </source>
</evidence>
<dbReference type="PROSITE" id="PS50885">
    <property type="entry name" value="HAMP"/>
    <property type="match status" value="1"/>
</dbReference>
<dbReference type="Gene3D" id="3.30.565.10">
    <property type="entry name" value="Histidine kinase-like ATPase, C-terminal domain"/>
    <property type="match status" value="1"/>
</dbReference>
<dbReference type="CDD" id="cd00075">
    <property type="entry name" value="HATPase"/>
    <property type="match status" value="1"/>
</dbReference>
<dbReference type="Pfam" id="PF00672">
    <property type="entry name" value="HAMP"/>
    <property type="match status" value="1"/>
</dbReference>
<dbReference type="GO" id="GO:0005886">
    <property type="term" value="C:plasma membrane"/>
    <property type="evidence" value="ECO:0007669"/>
    <property type="project" value="UniProtKB-SubCell"/>
</dbReference>
<dbReference type="Gene3D" id="6.10.340.10">
    <property type="match status" value="1"/>
</dbReference>
<evidence type="ECO:0000313" key="15">
    <source>
        <dbReference type="EMBL" id="VHO00075.1"/>
    </source>
</evidence>
<dbReference type="Pfam" id="PF00512">
    <property type="entry name" value="HisKA"/>
    <property type="match status" value="1"/>
</dbReference>
<feature type="domain" description="Histidine kinase" evidence="13">
    <location>
        <begin position="275"/>
        <end position="491"/>
    </location>
</feature>
<dbReference type="InterPro" id="IPR003661">
    <property type="entry name" value="HisK_dim/P_dom"/>
</dbReference>
<evidence type="ECO:0000256" key="1">
    <source>
        <dbReference type="ARBA" id="ARBA00000085"/>
    </source>
</evidence>
<evidence type="ECO:0000259" key="13">
    <source>
        <dbReference type="PROSITE" id="PS50109"/>
    </source>
</evidence>
<dbReference type="EC" id="2.7.13.3" evidence="3"/>
<dbReference type="InterPro" id="IPR005467">
    <property type="entry name" value="His_kinase_dom"/>
</dbReference>
<evidence type="ECO:0000256" key="7">
    <source>
        <dbReference type="ARBA" id="ARBA00022777"/>
    </source>
</evidence>
<evidence type="ECO:0000256" key="6">
    <source>
        <dbReference type="ARBA" id="ARBA00022692"/>
    </source>
</evidence>
<dbReference type="PRINTS" id="PR00344">
    <property type="entry name" value="BCTRLSENSOR"/>
</dbReference>
<evidence type="ECO:0000256" key="8">
    <source>
        <dbReference type="ARBA" id="ARBA00022989"/>
    </source>
</evidence>
<dbReference type="InterPro" id="IPR036890">
    <property type="entry name" value="HATPase_C_sf"/>
</dbReference>
<evidence type="ECO:0000256" key="5">
    <source>
        <dbReference type="ARBA" id="ARBA00022679"/>
    </source>
</evidence>
<keyword evidence="16" id="KW-1185">Reference proteome</keyword>
<keyword evidence="5" id="KW-0808">Transferase</keyword>
<evidence type="ECO:0000256" key="12">
    <source>
        <dbReference type="SAM" id="Phobius"/>
    </source>
</evidence>
<evidence type="ECO:0000313" key="16">
    <source>
        <dbReference type="Proteomes" id="UP000324288"/>
    </source>
</evidence>
<keyword evidence="8 12" id="KW-1133">Transmembrane helix</keyword>
<dbReference type="InterPro" id="IPR036097">
    <property type="entry name" value="HisK_dim/P_sf"/>
</dbReference>
<dbReference type="InterPro" id="IPR004358">
    <property type="entry name" value="Sig_transdc_His_kin-like_C"/>
</dbReference>
<evidence type="ECO:0000256" key="10">
    <source>
        <dbReference type="ARBA" id="ARBA00023136"/>
    </source>
</evidence>
<dbReference type="InterPro" id="IPR050428">
    <property type="entry name" value="TCS_sensor_his_kinase"/>
</dbReference>
<organism evidence="15 16">
    <name type="scientific">Lawsonella clevelandensis</name>
    <dbReference type="NCBI Taxonomy" id="1528099"/>
    <lineage>
        <taxon>Bacteria</taxon>
        <taxon>Bacillati</taxon>
        <taxon>Actinomycetota</taxon>
        <taxon>Actinomycetes</taxon>
        <taxon>Mycobacteriales</taxon>
        <taxon>Lawsonellaceae</taxon>
        <taxon>Lawsonella</taxon>
    </lineage>
</organism>
<feature type="compositionally biased region" description="Basic and acidic residues" evidence="11">
    <location>
        <begin position="1"/>
        <end position="15"/>
    </location>
</feature>
<feature type="region of interest" description="Disordered" evidence="11">
    <location>
        <begin position="1"/>
        <end position="21"/>
    </location>
</feature>
<dbReference type="Gene3D" id="1.10.287.130">
    <property type="match status" value="1"/>
</dbReference>